<evidence type="ECO:0008006" key="3">
    <source>
        <dbReference type="Google" id="ProtNLM"/>
    </source>
</evidence>
<evidence type="ECO:0000313" key="1">
    <source>
        <dbReference type="EMBL" id="RKX67389.1"/>
    </source>
</evidence>
<accession>A0A660SBE1</accession>
<gene>
    <name evidence="1" type="ORF">DRP44_02370</name>
</gene>
<dbReference type="AlphaFoldDB" id="A0A660SBE1"/>
<evidence type="ECO:0000313" key="2">
    <source>
        <dbReference type="Proteomes" id="UP000282321"/>
    </source>
</evidence>
<sequence length="156" mass="18806">MKRYLIIISLAFIVSTFTVYAVPVNRRDANKLETLKIWKLIDYLQLTDKQADRFLPRFRNFEKDIHQMQISKDKKTKDLLNKIKMGKTKGLNDDVNAILDIDIKMSRRKKAFFNGVRGIISEEQMAKMIVFEYQFRREVRRMIEDRTKMRNSLRRR</sequence>
<proteinExistence type="predicted"/>
<comment type="caution">
    <text evidence="1">The sequence shown here is derived from an EMBL/GenBank/DDBJ whole genome shotgun (WGS) entry which is preliminary data.</text>
</comment>
<organism evidence="1 2">
    <name type="scientific">candidate division TA06 bacterium</name>
    <dbReference type="NCBI Taxonomy" id="2250710"/>
    <lineage>
        <taxon>Bacteria</taxon>
        <taxon>Bacteria division TA06</taxon>
    </lineage>
</organism>
<reference evidence="1 2" key="1">
    <citation type="submission" date="2018-06" db="EMBL/GenBank/DDBJ databases">
        <title>Extensive metabolic versatility and redundancy in microbially diverse, dynamic hydrothermal sediments.</title>
        <authorList>
            <person name="Dombrowski N."/>
            <person name="Teske A."/>
            <person name="Baker B.J."/>
        </authorList>
    </citation>
    <scope>NUCLEOTIDE SEQUENCE [LARGE SCALE GENOMIC DNA]</scope>
    <source>
        <strain evidence="1">B35_G9</strain>
    </source>
</reference>
<name>A0A660SBE1_UNCT6</name>
<protein>
    <recommendedName>
        <fullName evidence="3">Periplasmic heavy metal sensor</fullName>
    </recommendedName>
</protein>
<dbReference type="Proteomes" id="UP000282321">
    <property type="component" value="Unassembled WGS sequence"/>
</dbReference>
<dbReference type="EMBL" id="QNBC01000020">
    <property type="protein sequence ID" value="RKX67389.1"/>
    <property type="molecule type" value="Genomic_DNA"/>
</dbReference>